<feature type="region of interest" description="Disordered" evidence="2">
    <location>
        <begin position="443"/>
        <end position="467"/>
    </location>
</feature>
<evidence type="ECO:0000313" key="3">
    <source>
        <dbReference type="EMBL" id="CAH1795777.1"/>
    </source>
</evidence>
<dbReference type="GO" id="GO:0036064">
    <property type="term" value="C:ciliary basal body"/>
    <property type="evidence" value="ECO:0007669"/>
    <property type="project" value="TreeGrafter"/>
</dbReference>
<evidence type="ECO:0000313" key="4">
    <source>
        <dbReference type="Proteomes" id="UP000749559"/>
    </source>
</evidence>
<comment type="similarity">
    <text evidence="1">Belongs to the FAM154 family.</text>
</comment>
<keyword evidence="4" id="KW-1185">Reference proteome</keyword>
<feature type="compositionally biased region" description="Polar residues" evidence="2">
    <location>
        <begin position="448"/>
        <end position="461"/>
    </location>
</feature>
<dbReference type="PANTHER" id="PTHR31516">
    <property type="entry name" value="STABILIZER OF AXONEMAL MICROTUBULES 2"/>
    <property type="match status" value="1"/>
</dbReference>
<dbReference type="Pfam" id="PF05217">
    <property type="entry name" value="SAXO1-2"/>
    <property type="match status" value="1"/>
</dbReference>
<dbReference type="Proteomes" id="UP000749559">
    <property type="component" value="Unassembled WGS sequence"/>
</dbReference>
<sequence>MKENKQFSLTFPPIAERHRCPHKPYGGGKKEPCTISEYANRYQKHPLTKLENFKPNNEPMHSEGPLEDKTTNRQDYIKHPLGDRPRPHVEDYRKPDGDMDMMTNYTKDYIKKPTERVRAIRKDDAPRVVGKFEGSPTYKNDYRQWQLPNKMDRHQEPVWVPPNDKFEGTPTYKRDYIGYKSLPTKSMKPDDVAFASADPFDDQTGYRKDYIKHPIEARKAKEKPVYNPNKAPLDDMSTFKKDYQGIQGPKMASCKPDSEAFQSSAPLEDATTMRDDYKKWSAQRPHQHVPDAYTKPQGEMDMNTNYTHDYRKHAMQPVKAARPQSRKSVPGKFEDATNYNNDYRKWSMGERQKPTMKPDYVPPDAPFEGLATYKSHYVRHGGLPAASCKPDDKGFASDSPFNDNTMYRTEFIPKKQEPCPAVAVDNSGKYAFDNQDPRGHKWYRPTFESVTPLPQRNSPSRSGLVAA</sequence>
<dbReference type="GO" id="GO:0036126">
    <property type="term" value="C:sperm flagellum"/>
    <property type="evidence" value="ECO:0007669"/>
    <property type="project" value="TreeGrafter"/>
</dbReference>
<dbReference type="AlphaFoldDB" id="A0A8J1XT43"/>
<dbReference type="GO" id="GO:0008017">
    <property type="term" value="F:microtubule binding"/>
    <property type="evidence" value="ECO:0007669"/>
    <property type="project" value="InterPro"/>
</dbReference>
<reference evidence="3" key="1">
    <citation type="submission" date="2022-03" db="EMBL/GenBank/DDBJ databases">
        <authorList>
            <person name="Martin C."/>
        </authorList>
    </citation>
    <scope>NUCLEOTIDE SEQUENCE</scope>
</reference>
<dbReference type="EMBL" id="CAIIXF020000010">
    <property type="protein sequence ID" value="CAH1795777.1"/>
    <property type="molecule type" value="Genomic_DNA"/>
</dbReference>
<dbReference type="InterPro" id="IPR033336">
    <property type="entry name" value="SAXO1/2"/>
</dbReference>
<feature type="region of interest" description="Disordered" evidence="2">
    <location>
        <begin position="1"/>
        <end position="107"/>
    </location>
</feature>
<evidence type="ECO:0000256" key="1">
    <source>
        <dbReference type="ARBA" id="ARBA00008738"/>
    </source>
</evidence>
<protein>
    <submittedName>
        <fullName evidence="3">Uncharacterized protein</fullName>
    </submittedName>
</protein>
<comment type="caution">
    <text evidence="3">The sequence shown here is derived from an EMBL/GenBank/DDBJ whole genome shotgun (WGS) entry which is preliminary data.</text>
</comment>
<organism evidence="3 4">
    <name type="scientific">Owenia fusiformis</name>
    <name type="common">Polychaete worm</name>
    <dbReference type="NCBI Taxonomy" id="6347"/>
    <lineage>
        <taxon>Eukaryota</taxon>
        <taxon>Metazoa</taxon>
        <taxon>Spiralia</taxon>
        <taxon>Lophotrochozoa</taxon>
        <taxon>Annelida</taxon>
        <taxon>Polychaeta</taxon>
        <taxon>Sedentaria</taxon>
        <taxon>Canalipalpata</taxon>
        <taxon>Sabellida</taxon>
        <taxon>Oweniida</taxon>
        <taxon>Oweniidae</taxon>
        <taxon>Owenia</taxon>
    </lineage>
</organism>
<evidence type="ECO:0000256" key="2">
    <source>
        <dbReference type="SAM" id="MobiDB-lite"/>
    </source>
</evidence>
<proteinExistence type="inferred from homology"/>
<gene>
    <name evidence="3" type="ORF">OFUS_LOCUS20269</name>
</gene>
<dbReference type="GO" id="GO:0005814">
    <property type="term" value="C:centriole"/>
    <property type="evidence" value="ECO:0007669"/>
    <property type="project" value="TreeGrafter"/>
</dbReference>
<name>A0A8J1XT43_OWEFU</name>
<dbReference type="PANTHER" id="PTHR31516:SF17">
    <property type="entry name" value="STABILIZER OF AXONEMAL MICROTUBULES 2"/>
    <property type="match status" value="1"/>
</dbReference>
<feature type="region of interest" description="Disordered" evidence="2">
    <location>
        <begin position="153"/>
        <end position="172"/>
    </location>
</feature>
<feature type="region of interest" description="Disordered" evidence="2">
    <location>
        <begin position="247"/>
        <end position="336"/>
    </location>
</feature>
<accession>A0A8J1XT43</accession>
<feature type="region of interest" description="Disordered" evidence="2">
    <location>
        <begin position="219"/>
        <end position="238"/>
    </location>
</feature>
<feature type="compositionally biased region" description="Basic and acidic residues" evidence="2">
    <location>
        <begin position="60"/>
        <end position="97"/>
    </location>
</feature>
<dbReference type="GO" id="GO:0005879">
    <property type="term" value="C:axonemal microtubule"/>
    <property type="evidence" value="ECO:0007669"/>
    <property type="project" value="TreeGrafter"/>
</dbReference>
<dbReference type="OrthoDB" id="365640at2759"/>